<proteinExistence type="predicted"/>
<reference evidence="1 2" key="1">
    <citation type="submission" date="2017-05" db="EMBL/GenBank/DDBJ databases">
        <title>Whole genome sequencing of Yersinia kristensenii.</title>
        <authorList>
            <person name="Campioni F."/>
        </authorList>
    </citation>
    <scope>NUCLEOTIDE SEQUENCE [LARGE SCALE GENOMIC DNA]</scope>
    <source>
        <strain evidence="1 2">CFSAN060536</strain>
    </source>
</reference>
<dbReference type="EMBL" id="NHOI01000001">
    <property type="protein sequence ID" value="OVZ90494.1"/>
    <property type="molecule type" value="Genomic_DNA"/>
</dbReference>
<gene>
    <name evidence="1" type="ORF">CBW57_00505</name>
</gene>
<accession>A0A209ACL9</accession>
<organism evidence="1 2">
    <name type="scientific">Yersinia intermedia</name>
    <dbReference type="NCBI Taxonomy" id="631"/>
    <lineage>
        <taxon>Bacteria</taxon>
        <taxon>Pseudomonadati</taxon>
        <taxon>Pseudomonadota</taxon>
        <taxon>Gammaproteobacteria</taxon>
        <taxon>Enterobacterales</taxon>
        <taxon>Yersiniaceae</taxon>
        <taxon>Yersinia</taxon>
    </lineage>
</organism>
<comment type="caution">
    <text evidence="1">The sequence shown here is derived from an EMBL/GenBank/DDBJ whole genome shotgun (WGS) entry which is preliminary data.</text>
</comment>
<name>A0A209ACL9_YERIN</name>
<protein>
    <submittedName>
        <fullName evidence="1">Uncharacterized protein</fullName>
    </submittedName>
</protein>
<dbReference type="AlphaFoldDB" id="A0A209ACL9"/>
<evidence type="ECO:0000313" key="2">
    <source>
        <dbReference type="Proteomes" id="UP000196440"/>
    </source>
</evidence>
<dbReference type="RefSeq" id="WP_087815155.1">
    <property type="nucleotide sequence ID" value="NZ_CBCPKE010000013.1"/>
</dbReference>
<sequence length="586" mass="68131">MGTHAFADMMYNLYQCFGLFDKNDKRREKRGNSRFSFHQDFFNQGYDDVIRIIDNNEVFSLEERRDIFYKYEQLYNALIHIPVFSHLDNHQIAKRYLQFALPPVVALDVYNTLPPDDEMHFYYHIHLFLISSHCPHESSDKRKIHAGVKEYLREYIRSLEFHYTDHLAPLFNFIHDIKARSGQKDATIKRVIKNCRSEYDGSYIHEKNIKLNSLNLNKIERAYLSLNMLLAFERKTSAVTAVSMHYRHTVNNGVYYNNSYGILCRYLYSRGYDEKLLHYITLPFYNMAIRPVSVAIEEKPYRYVHELKCLIFNTRKNNKYSKLDLAEMASYFNAAANSDVLKPYSQFLQTIIFLSQDKTDEAFRLVNKTLLDNLPIGYLPSAFSVIKLALKVKLERKKIRNKTLLSAINSTLSNQGTITEFIAVTQGEMNSNVVLCADNMTVMRAIKMYNHMIRRVSYLSEDSPSDIYPQAIFGLLDAMESALGKLNILLRETGDGVESNELAELIVKNKILTARELNENMVGVLDKCTLYNFLSSINVFINYLRCPGEELGHIMIFSGVTEKPMRLREKVCEALRIASEKLRKEA</sequence>
<dbReference type="Proteomes" id="UP000196440">
    <property type="component" value="Unassembled WGS sequence"/>
</dbReference>
<evidence type="ECO:0000313" key="1">
    <source>
        <dbReference type="EMBL" id="OVZ90494.1"/>
    </source>
</evidence>